<dbReference type="AlphaFoldDB" id="A0A6G1GWF8"/>
<protein>
    <submittedName>
        <fullName evidence="1">Uncharacterized protein</fullName>
    </submittedName>
</protein>
<dbReference type="Proteomes" id="UP000800041">
    <property type="component" value="Unassembled WGS sequence"/>
</dbReference>
<gene>
    <name evidence="1" type="ORF">K402DRAFT_113796</name>
</gene>
<evidence type="ECO:0000313" key="1">
    <source>
        <dbReference type="EMBL" id="KAF1985265.1"/>
    </source>
</evidence>
<keyword evidence="2" id="KW-1185">Reference proteome</keyword>
<sequence length="134" mass="14975">MGGGSKVHPAKPQRVSFHLPKANSSRWLAGCCSAVPCLTTRTCIPLPHGCRNQSACYKPITRISNHPYLFVVSLHQLYRSLLIGLFLTPCMVEIKKSKAWSLHGRRRTNANSDVEKRLPRPILGPSPLLIFDFL</sequence>
<proteinExistence type="predicted"/>
<name>A0A6G1GWF8_9PEZI</name>
<accession>A0A6G1GWF8</accession>
<evidence type="ECO:0000313" key="2">
    <source>
        <dbReference type="Proteomes" id="UP000800041"/>
    </source>
</evidence>
<reference evidence="1" key="1">
    <citation type="journal article" date="2020" name="Stud. Mycol.">
        <title>101 Dothideomycetes genomes: a test case for predicting lifestyles and emergence of pathogens.</title>
        <authorList>
            <person name="Haridas S."/>
            <person name="Albert R."/>
            <person name="Binder M."/>
            <person name="Bloem J."/>
            <person name="Labutti K."/>
            <person name="Salamov A."/>
            <person name="Andreopoulos B."/>
            <person name="Baker S."/>
            <person name="Barry K."/>
            <person name="Bills G."/>
            <person name="Bluhm B."/>
            <person name="Cannon C."/>
            <person name="Castanera R."/>
            <person name="Culley D."/>
            <person name="Daum C."/>
            <person name="Ezra D."/>
            <person name="Gonzalez J."/>
            <person name="Henrissat B."/>
            <person name="Kuo A."/>
            <person name="Liang C."/>
            <person name="Lipzen A."/>
            <person name="Lutzoni F."/>
            <person name="Magnuson J."/>
            <person name="Mondo S."/>
            <person name="Nolan M."/>
            <person name="Ohm R."/>
            <person name="Pangilinan J."/>
            <person name="Park H.-J."/>
            <person name="Ramirez L."/>
            <person name="Alfaro M."/>
            <person name="Sun H."/>
            <person name="Tritt A."/>
            <person name="Yoshinaga Y."/>
            <person name="Zwiers L.-H."/>
            <person name="Turgeon B."/>
            <person name="Goodwin S."/>
            <person name="Spatafora J."/>
            <person name="Crous P."/>
            <person name="Grigoriev I."/>
        </authorList>
    </citation>
    <scope>NUCLEOTIDE SEQUENCE</scope>
    <source>
        <strain evidence="1">CBS 113979</strain>
    </source>
</reference>
<organism evidence="1 2">
    <name type="scientific">Aulographum hederae CBS 113979</name>
    <dbReference type="NCBI Taxonomy" id="1176131"/>
    <lineage>
        <taxon>Eukaryota</taxon>
        <taxon>Fungi</taxon>
        <taxon>Dikarya</taxon>
        <taxon>Ascomycota</taxon>
        <taxon>Pezizomycotina</taxon>
        <taxon>Dothideomycetes</taxon>
        <taxon>Pleosporomycetidae</taxon>
        <taxon>Aulographales</taxon>
        <taxon>Aulographaceae</taxon>
    </lineage>
</organism>
<dbReference type="EMBL" id="ML977163">
    <property type="protein sequence ID" value="KAF1985265.1"/>
    <property type="molecule type" value="Genomic_DNA"/>
</dbReference>